<proteinExistence type="predicted"/>
<protein>
    <submittedName>
        <fullName evidence="2">Uncharacterized protein</fullName>
    </submittedName>
</protein>
<organism evidence="2 3">
    <name type="scientific">Parabacteroides goldsteinii CL02T12C30</name>
    <dbReference type="NCBI Taxonomy" id="999418"/>
    <lineage>
        <taxon>Bacteria</taxon>
        <taxon>Pseudomonadati</taxon>
        <taxon>Bacteroidota</taxon>
        <taxon>Bacteroidia</taxon>
        <taxon>Bacteroidales</taxon>
        <taxon>Tannerellaceae</taxon>
        <taxon>Parabacteroides</taxon>
    </lineage>
</organism>
<dbReference type="HOGENOM" id="CLU_3390659_0_0_10"/>
<name>K5XZX8_9BACT</name>
<dbReference type="AlphaFoldDB" id="K5XZX8"/>
<evidence type="ECO:0000313" key="3">
    <source>
        <dbReference type="Proteomes" id="UP000006330"/>
    </source>
</evidence>
<dbReference type="Proteomes" id="UP000006330">
    <property type="component" value="Unassembled WGS sequence"/>
</dbReference>
<feature type="transmembrane region" description="Helical" evidence="1">
    <location>
        <begin position="6"/>
        <end position="22"/>
    </location>
</feature>
<accession>K5XZX8</accession>
<keyword evidence="1" id="KW-0472">Membrane</keyword>
<comment type="caution">
    <text evidence="2">The sequence shown here is derived from an EMBL/GenBank/DDBJ whole genome shotgun (WGS) entry which is preliminary data.</text>
</comment>
<evidence type="ECO:0000256" key="1">
    <source>
        <dbReference type="SAM" id="Phobius"/>
    </source>
</evidence>
<gene>
    <name evidence="2" type="ORF">HMPREF1076_05265</name>
</gene>
<evidence type="ECO:0000313" key="2">
    <source>
        <dbReference type="EMBL" id="EKN06302.1"/>
    </source>
</evidence>
<sequence length="32" mass="3991">MTFFVFFFLYLLYVVILNVLVNKRNEPYEVMK</sequence>
<reference evidence="2 3" key="1">
    <citation type="submission" date="2012-02" db="EMBL/GenBank/DDBJ databases">
        <title>The Genome Sequence of Parabacteroides goldsteinii CL02T12C30.</title>
        <authorList>
            <consortium name="The Broad Institute Genome Sequencing Platform"/>
            <person name="Earl A."/>
            <person name="Ward D."/>
            <person name="Feldgarden M."/>
            <person name="Gevers D."/>
            <person name="Zitomersky N.L."/>
            <person name="Coyne M.J."/>
            <person name="Comstock L.E."/>
            <person name="Young S.K."/>
            <person name="Zeng Q."/>
            <person name="Gargeya S."/>
            <person name="Fitzgerald M."/>
            <person name="Haas B."/>
            <person name="Abouelleil A."/>
            <person name="Alvarado L."/>
            <person name="Arachchi H.M."/>
            <person name="Berlin A."/>
            <person name="Chapman S.B."/>
            <person name="Gearin G."/>
            <person name="Goldberg J."/>
            <person name="Griggs A."/>
            <person name="Gujja S."/>
            <person name="Hansen M."/>
            <person name="Heiman D."/>
            <person name="Howarth C."/>
            <person name="Larimer J."/>
            <person name="Lui A."/>
            <person name="MacDonald P.J.P."/>
            <person name="McCowen C."/>
            <person name="Montmayeur A."/>
            <person name="Murphy C."/>
            <person name="Neiman D."/>
            <person name="Pearson M."/>
            <person name="Priest M."/>
            <person name="Roberts A."/>
            <person name="Saif S."/>
            <person name="Shea T."/>
            <person name="Sisk P."/>
            <person name="Stolte C."/>
            <person name="Sykes S."/>
            <person name="Wortman J."/>
            <person name="Nusbaum C."/>
            <person name="Birren B."/>
        </authorList>
    </citation>
    <scope>NUCLEOTIDE SEQUENCE [LARGE SCALE GENOMIC DNA]</scope>
    <source>
        <strain evidence="2 3">CL02T12C30</strain>
    </source>
</reference>
<keyword evidence="1" id="KW-1133">Transmembrane helix</keyword>
<keyword evidence="1" id="KW-0812">Transmembrane</keyword>
<dbReference type="EMBL" id="AGZO01000043">
    <property type="protein sequence ID" value="EKN06302.1"/>
    <property type="molecule type" value="Genomic_DNA"/>
</dbReference>